<feature type="transmembrane region" description="Helical" evidence="7">
    <location>
        <begin position="454"/>
        <end position="473"/>
    </location>
</feature>
<evidence type="ECO:0000313" key="8">
    <source>
        <dbReference type="EMBL" id="WPU92424.1"/>
    </source>
</evidence>
<evidence type="ECO:0000256" key="2">
    <source>
        <dbReference type="ARBA" id="ARBA00007430"/>
    </source>
</evidence>
<evidence type="ECO:0000313" key="9">
    <source>
        <dbReference type="Proteomes" id="UP001324380"/>
    </source>
</evidence>
<dbReference type="PANTHER" id="PTHR30250:SF10">
    <property type="entry name" value="LIPOPOLYSACCHARIDE BIOSYNTHESIS PROTEIN WZXC"/>
    <property type="match status" value="1"/>
</dbReference>
<feature type="transmembrane region" description="Helical" evidence="7">
    <location>
        <begin position="123"/>
        <end position="144"/>
    </location>
</feature>
<feature type="transmembrane region" description="Helical" evidence="7">
    <location>
        <begin position="372"/>
        <end position="390"/>
    </location>
</feature>
<keyword evidence="6 7" id="KW-0472">Membrane</keyword>
<evidence type="ECO:0000256" key="4">
    <source>
        <dbReference type="ARBA" id="ARBA00022692"/>
    </source>
</evidence>
<dbReference type="Proteomes" id="UP001324380">
    <property type="component" value="Chromosome"/>
</dbReference>
<feature type="transmembrane region" description="Helical" evidence="7">
    <location>
        <begin position="53"/>
        <end position="77"/>
    </location>
</feature>
<evidence type="ECO:0000256" key="7">
    <source>
        <dbReference type="SAM" id="Phobius"/>
    </source>
</evidence>
<feature type="transmembrane region" description="Helical" evidence="7">
    <location>
        <begin position="156"/>
        <end position="176"/>
    </location>
</feature>
<evidence type="ECO:0000256" key="3">
    <source>
        <dbReference type="ARBA" id="ARBA00022475"/>
    </source>
</evidence>
<feature type="transmembrane region" description="Helical" evidence="7">
    <location>
        <begin position="21"/>
        <end position="47"/>
    </location>
</feature>
<organism evidence="8 9">
    <name type="scientific">Mucilaginibacter sabulilitoris</name>
    <dbReference type="NCBI Taxonomy" id="1173583"/>
    <lineage>
        <taxon>Bacteria</taxon>
        <taxon>Pseudomonadati</taxon>
        <taxon>Bacteroidota</taxon>
        <taxon>Sphingobacteriia</taxon>
        <taxon>Sphingobacteriales</taxon>
        <taxon>Sphingobacteriaceae</taxon>
        <taxon>Mucilaginibacter</taxon>
    </lineage>
</organism>
<proteinExistence type="inferred from homology"/>
<feature type="transmembrane region" description="Helical" evidence="7">
    <location>
        <begin position="243"/>
        <end position="263"/>
    </location>
</feature>
<comment type="subcellular location">
    <subcellularLocation>
        <location evidence="1">Cell membrane</location>
        <topology evidence="1">Multi-pass membrane protein</topology>
    </subcellularLocation>
</comment>
<dbReference type="Pfam" id="PF13440">
    <property type="entry name" value="Polysacc_synt_3"/>
    <property type="match status" value="1"/>
</dbReference>
<protein>
    <submittedName>
        <fullName evidence="8">Lipopolysaccharide biosynthesis protein</fullName>
    </submittedName>
</protein>
<keyword evidence="5 7" id="KW-1133">Transmembrane helix</keyword>
<dbReference type="RefSeq" id="WP_321561586.1">
    <property type="nucleotide sequence ID" value="NZ_CP139558.1"/>
</dbReference>
<comment type="similarity">
    <text evidence="2">Belongs to the polysaccharide synthase family.</text>
</comment>
<dbReference type="CDD" id="cd13127">
    <property type="entry name" value="MATE_tuaB_like"/>
    <property type="match status" value="1"/>
</dbReference>
<evidence type="ECO:0000256" key="1">
    <source>
        <dbReference type="ARBA" id="ARBA00004651"/>
    </source>
</evidence>
<evidence type="ECO:0000256" key="6">
    <source>
        <dbReference type="ARBA" id="ARBA00023136"/>
    </source>
</evidence>
<dbReference type="EMBL" id="CP139558">
    <property type="protein sequence ID" value="WPU92424.1"/>
    <property type="molecule type" value="Genomic_DNA"/>
</dbReference>
<dbReference type="InterPro" id="IPR050833">
    <property type="entry name" value="Poly_Biosynth_Transport"/>
</dbReference>
<evidence type="ECO:0000256" key="5">
    <source>
        <dbReference type="ARBA" id="ARBA00022989"/>
    </source>
</evidence>
<dbReference type="PANTHER" id="PTHR30250">
    <property type="entry name" value="PST FAMILY PREDICTED COLANIC ACID TRANSPORTER"/>
    <property type="match status" value="1"/>
</dbReference>
<feature type="transmembrane region" description="Helical" evidence="7">
    <location>
        <begin position="296"/>
        <end position="317"/>
    </location>
</feature>
<keyword evidence="9" id="KW-1185">Reference proteome</keyword>
<feature type="transmembrane region" description="Helical" evidence="7">
    <location>
        <begin position="428"/>
        <end position="448"/>
    </location>
</feature>
<sequence length="496" mass="54507">MGSVLTETASTTDKKLVASGIFWNFIQLVINQSFNFILKLVLAKLLFPSEFGVVGMATVFTGFVQILNDLGVGAALVQRKDEHLRNEHYHTAFWTGVIWSVLLFVIMSLGVGPLAAMFYDKPILKLIVPVLSIGILVSPVNLVHKAQLTKQMKFKKLALIDNISNIVVGVIALIMALRGAGVWALVFNSVGNVFFAMPLFFKATGWKPAFIMDKQAFKEVFGFGVYTTGSNILNYLYNNIDYLLIGKLLGASALGVYTLAFVLTDTFRGRLMAVINNVMYPIYGKNQSDMVSLKKYYLKVVLFNCIFVFPVMIFFVVEGSQFINHVFGAKWQQTVGPLQILSVSVMCHILVSGNTSLLRGLGRPGLEMKQQIFKALIFLPTLALGIYYYGIIGASWAVLLNKIVVVLVAQYSFNYLIPIKISVIEFLIALKAPIVASVCSFAVAYLLNVAGVNYIIGGLILCAAYSGVIYLMMGSELKATLAGLRKKSVSPIDKAN</sequence>
<name>A0ABZ0TI09_9SPHI</name>
<reference evidence="8 9" key="1">
    <citation type="submission" date="2023-11" db="EMBL/GenBank/DDBJ databases">
        <title>Analysis of the Genomes of Mucilaginibacter gossypii cycad 4 and M. sabulilitoris SNA2: microbes with the potential for plant growth promotion.</title>
        <authorList>
            <person name="Hirsch A.M."/>
            <person name="Humm E."/>
            <person name="Rubbi M."/>
            <person name="Del Vecchio G."/>
            <person name="Ha S.M."/>
            <person name="Pellegrini M."/>
            <person name="Gunsalus R.P."/>
        </authorList>
    </citation>
    <scope>NUCLEOTIDE SEQUENCE [LARGE SCALE GENOMIC DNA]</scope>
    <source>
        <strain evidence="8 9">SNA2</strain>
    </source>
</reference>
<gene>
    <name evidence="8" type="ORF">SNE25_24155</name>
</gene>
<feature type="transmembrane region" description="Helical" evidence="7">
    <location>
        <begin position="89"/>
        <end position="111"/>
    </location>
</feature>
<feature type="transmembrane region" description="Helical" evidence="7">
    <location>
        <begin position="337"/>
        <end position="360"/>
    </location>
</feature>
<keyword evidence="3" id="KW-1003">Cell membrane</keyword>
<accession>A0ABZ0TI09</accession>
<keyword evidence="4 7" id="KW-0812">Transmembrane</keyword>